<evidence type="ECO:0000313" key="3">
    <source>
        <dbReference type="Proteomes" id="UP000005561"/>
    </source>
</evidence>
<keyword evidence="1" id="KW-0732">Signal</keyword>
<evidence type="ECO:0000256" key="1">
    <source>
        <dbReference type="SAM" id="SignalP"/>
    </source>
</evidence>
<dbReference type="STRING" id="168384.SAMN05660368_01780"/>
<reference evidence="2" key="1">
    <citation type="submission" date="2009-07" db="EMBL/GenBank/DDBJ databases">
        <authorList>
            <person name="Weinstock G."/>
            <person name="Sodergren E."/>
            <person name="Clifton S."/>
            <person name="Fulton L."/>
            <person name="Fulton B."/>
            <person name="Courtney L."/>
            <person name="Fronick C."/>
            <person name="Harrison M."/>
            <person name="Strong C."/>
            <person name="Farmer C."/>
            <person name="Delahaunty K."/>
            <person name="Markovic C."/>
            <person name="Hall O."/>
            <person name="Minx P."/>
            <person name="Tomlinson C."/>
            <person name="Mitreva M."/>
            <person name="Nelson J."/>
            <person name="Hou S."/>
            <person name="Wollam A."/>
            <person name="Pepin K.H."/>
            <person name="Johnson M."/>
            <person name="Bhonagiri V."/>
            <person name="Nash W.E."/>
            <person name="Warren W."/>
            <person name="Chinwalla A."/>
            <person name="Mardis E.R."/>
            <person name="Wilson R.K."/>
        </authorList>
    </citation>
    <scope>NUCLEOTIDE SEQUENCE [LARGE SCALE GENOMIC DNA]</scope>
    <source>
        <strain evidence="2">DSM 14469</strain>
    </source>
</reference>
<gene>
    <name evidence="2" type="ORF">BRYFOR_05166</name>
</gene>
<organism evidence="2 3">
    <name type="scientific">Marvinbryantia formatexigens DSM 14469</name>
    <dbReference type="NCBI Taxonomy" id="478749"/>
    <lineage>
        <taxon>Bacteria</taxon>
        <taxon>Bacillati</taxon>
        <taxon>Bacillota</taxon>
        <taxon>Clostridia</taxon>
        <taxon>Lachnospirales</taxon>
        <taxon>Lachnospiraceae</taxon>
        <taxon>Marvinbryantia</taxon>
    </lineage>
</organism>
<dbReference type="RefSeq" id="WP_006859968.1">
    <property type="nucleotide sequence ID" value="NZ_ACCL02000001.1"/>
</dbReference>
<comment type="caution">
    <text evidence="2">The sequence shown here is derived from an EMBL/GenBank/DDBJ whole genome shotgun (WGS) entry which is preliminary data.</text>
</comment>
<name>C6L976_9FIRM</name>
<feature type="chain" id="PRO_5039505826" evidence="1">
    <location>
        <begin position="21"/>
        <end position="248"/>
    </location>
</feature>
<dbReference type="eggNOG" id="COG2138">
    <property type="taxonomic scope" value="Bacteria"/>
</dbReference>
<protein>
    <submittedName>
        <fullName evidence="2">Uncharacterized protein</fullName>
    </submittedName>
</protein>
<dbReference type="AlphaFoldDB" id="C6L976"/>
<dbReference type="Proteomes" id="UP000005561">
    <property type="component" value="Unassembled WGS sequence"/>
</dbReference>
<sequence>MKKKNLAYLLCSAMMLTATAGFTAGAEETETEAVLEAESVQETEEAQETEAAQDADFLSKIQGSYIELFPEMAKEEYRDIWLEETGAIVGEDKAEETTDMLLGMCMAEIYGQEAIDAYAEDPDSMAFDCYFLGGVSEFIVDGDTISGVDEEGNEVFSHTYDYLETDENGFYLYQSEDADSGQFTYFAFAPDTMDETWHLEFRYAEDLSDLASWYEGAYAYWNVGAIAADYDAEDMEDVIHLFATENLE</sequence>
<dbReference type="EMBL" id="ACCL02000001">
    <property type="protein sequence ID" value="EET62815.1"/>
    <property type="molecule type" value="Genomic_DNA"/>
</dbReference>
<feature type="signal peptide" evidence="1">
    <location>
        <begin position="1"/>
        <end position="20"/>
    </location>
</feature>
<proteinExistence type="predicted"/>
<keyword evidence="3" id="KW-1185">Reference proteome</keyword>
<evidence type="ECO:0000313" key="2">
    <source>
        <dbReference type="EMBL" id="EET62815.1"/>
    </source>
</evidence>
<accession>C6L976</accession>